<dbReference type="EMBL" id="BLAY01000064">
    <property type="protein sequence ID" value="GET39350.1"/>
    <property type="molecule type" value="Genomic_DNA"/>
</dbReference>
<proteinExistence type="predicted"/>
<dbReference type="AlphaFoldDB" id="A0AAV3XBY5"/>
<dbReference type="RefSeq" id="WP_226584646.1">
    <property type="nucleotide sequence ID" value="NZ_BLAY01000064.1"/>
</dbReference>
<sequence>MKTLLTLFNKERNTLEIEIDKAGSLKQVVGLVQNKLDNVERNYIGELNVSQVRLVKLFLDTLRQSMTAISATNETAISSPADAIPIPIKRTSPNRLILKGLQILTAFGIISTSFSLTRETPAAWTDVLLIAVLVGLEIAIKFDKDNRENTTEIQPIQAALPPVQVDSKFLLDNLADALNTIDRAVALAEIQKPLNASGIEEMPEMLDFLQKLWGASFLGNPQMALEISKLVPQILMEQGIRVQNYRPGDERSPREYFDFEPSIDGLTKDYITLTPALLKSDRLLRRGRVIEPTSTQ</sequence>
<organism evidence="1 2">
    <name type="scientific">Microseira wollei NIES-4236</name>
    <dbReference type="NCBI Taxonomy" id="2530354"/>
    <lineage>
        <taxon>Bacteria</taxon>
        <taxon>Bacillati</taxon>
        <taxon>Cyanobacteriota</taxon>
        <taxon>Cyanophyceae</taxon>
        <taxon>Oscillatoriophycideae</taxon>
        <taxon>Aerosakkonematales</taxon>
        <taxon>Aerosakkonemataceae</taxon>
        <taxon>Microseira</taxon>
    </lineage>
</organism>
<keyword evidence="2" id="KW-1185">Reference proteome</keyword>
<gene>
    <name evidence="1" type="ORF">MiSe_41140</name>
</gene>
<reference evidence="1" key="1">
    <citation type="submission" date="2019-10" db="EMBL/GenBank/DDBJ databases">
        <title>Draft genome sequece of Microseira wollei NIES-4236.</title>
        <authorList>
            <person name="Yamaguchi H."/>
            <person name="Suzuki S."/>
            <person name="Kawachi M."/>
        </authorList>
    </citation>
    <scope>NUCLEOTIDE SEQUENCE</scope>
    <source>
        <strain evidence="1">NIES-4236</strain>
    </source>
</reference>
<name>A0AAV3XBY5_9CYAN</name>
<evidence type="ECO:0000313" key="1">
    <source>
        <dbReference type="EMBL" id="GET39350.1"/>
    </source>
</evidence>
<dbReference type="Proteomes" id="UP001050975">
    <property type="component" value="Unassembled WGS sequence"/>
</dbReference>
<evidence type="ECO:0000313" key="2">
    <source>
        <dbReference type="Proteomes" id="UP001050975"/>
    </source>
</evidence>
<comment type="caution">
    <text evidence="1">The sequence shown here is derived from an EMBL/GenBank/DDBJ whole genome shotgun (WGS) entry which is preliminary data.</text>
</comment>
<protein>
    <submittedName>
        <fullName evidence="1">Uncharacterized protein</fullName>
    </submittedName>
</protein>
<accession>A0AAV3XBY5</accession>